<keyword evidence="3" id="KW-1185">Reference proteome</keyword>
<dbReference type="PROSITE" id="PS51186">
    <property type="entry name" value="GNAT"/>
    <property type="match status" value="1"/>
</dbReference>
<dbReference type="Pfam" id="PF13508">
    <property type="entry name" value="Acetyltransf_7"/>
    <property type="match status" value="1"/>
</dbReference>
<dbReference type="InterPro" id="IPR000182">
    <property type="entry name" value="GNAT_dom"/>
</dbReference>
<protein>
    <recommendedName>
        <fullName evidence="1">N-acetyltransferase domain-containing protein</fullName>
    </recommendedName>
</protein>
<dbReference type="Proteomes" id="UP001470230">
    <property type="component" value="Unassembled WGS sequence"/>
</dbReference>
<evidence type="ECO:0000313" key="2">
    <source>
        <dbReference type="EMBL" id="KAK8840080.1"/>
    </source>
</evidence>
<dbReference type="EMBL" id="JAPFFF010000048">
    <property type="protein sequence ID" value="KAK8840080.1"/>
    <property type="molecule type" value="Genomic_DNA"/>
</dbReference>
<feature type="domain" description="N-acetyltransferase" evidence="1">
    <location>
        <begin position="1"/>
        <end position="81"/>
    </location>
</feature>
<dbReference type="CDD" id="cd04301">
    <property type="entry name" value="NAT_SF"/>
    <property type="match status" value="1"/>
</dbReference>
<reference evidence="2 3" key="1">
    <citation type="submission" date="2024-04" db="EMBL/GenBank/DDBJ databases">
        <title>Tritrichomonas musculus Genome.</title>
        <authorList>
            <person name="Alves-Ferreira E."/>
            <person name="Grigg M."/>
            <person name="Lorenzi H."/>
            <person name="Galac M."/>
        </authorList>
    </citation>
    <scope>NUCLEOTIDE SEQUENCE [LARGE SCALE GENOMIC DNA]</scope>
    <source>
        <strain evidence="2 3">EAF2021</strain>
    </source>
</reference>
<dbReference type="SUPFAM" id="SSF55729">
    <property type="entry name" value="Acyl-CoA N-acyltransferases (Nat)"/>
    <property type="match status" value="1"/>
</dbReference>
<accession>A0ABR2H3P3</accession>
<evidence type="ECO:0000313" key="3">
    <source>
        <dbReference type="Proteomes" id="UP001470230"/>
    </source>
</evidence>
<dbReference type="InterPro" id="IPR016181">
    <property type="entry name" value="Acyl_CoA_acyltransferase"/>
</dbReference>
<name>A0ABR2H3P3_9EUKA</name>
<dbReference type="Gene3D" id="3.40.630.30">
    <property type="match status" value="1"/>
</dbReference>
<organism evidence="2 3">
    <name type="scientific">Tritrichomonas musculus</name>
    <dbReference type="NCBI Taxonomy" id="1915356"/>
    <lineage>
        <taxon>Eukaryota</taxon>
        <taxon>Metamonada</taxon>
        <taxon>Parabasalia</taxon>
        <taxon>Tritrichomonadida</taxon>
        <taxon>Tritrichomonadidae</taxon>
        <taxon>Tritrichomonas</taxon>
    </lineage>
</organism>
<gene>
    <name evidence="2" type="ORF">M9Y10_031016</name>
</gene>
<sequence length="81" mass="9608">MLMTCDPYLYTHYLVVEESSRGKGVGKALIDYVVNYCKENNLSFIDLVQPDDSDKFHEKRTKFYSENGFEIGERHRFRLIH</sequence>
<proteinExistence type="predicted"/>
<comment type="caution">
    <text evidence="2">The sequence shown here is derived from an EMBL/GenBank/DDBJ whole genome shotgun (WGS) entry which is preliminary data.</text>
</comment>
<evidence type="ECO:0000259" key="1">
    <source>
        <dbReference type="PROSITE" id="PS51186"/>
    </source>
</evidence>